<dbReference type="GO" id="GO:0003677">
    <property type="term" value="F:DNA binding"/>
    <property type="evidence" value="ECO:0007669"/>
    <property type="project" value="InterPro"/>
</dbReference>
<dbReference type="Gene3D" id="1.10.10.10">
    <property type="entry name" value="Winged helix-like DNA-binding domain superfamily/Winged helix DNA-binding domain"/>
    <property type="match status" value="1"/>
</dbReference>
<dbReference type="SUPFAM" id="SSF46894">
    <property type="entry name" value="C-terminal effector domain of the bipartite response regulators"/>
    <property type="match status" value="1"/>
</dbReference>
<dbReference type="InterPro" id="IPR036388">
    <property type="entry name" value="WH-like_DNA-bd_sf"/>
</dbReference>
<dbReference type="Pfam" id="PF00196">
    <property type="entry name" value="GerE"/>
    <property type="match status" value="1"/>
</dbReference>
<dbReference type="InterPro" id="IPR016032">
    <property type="entry name" value="Sig_transdc_resp-reg_C-effctor"/>
</dbReference>
<evidence type="ECO:0000256" key="1">
    <source>
        <dbReference type="SAM" id="MobiDB-lite"/>
    </source>
</evidence>
<sequence>MDNPALLDLVGEIYEASLHPTHWNHVLTMLCQQLDIKSGALLVHDLETGSHSVVGNYGIATITRHAYSLGLGKLDIGWKAVTRHPQGSAFQFADHIETRREHPFYYRMMMKPLKVHYMGGITVSNDAQWQVGLGLHRTLQQGPFDQLLFDTLETLAPHFSRAMRIQREFHRLRVENFRLNHVLARMMMGVVIVNEWREVVYCNPVAEQILTNNPTVKLRGKVLSAYSNAETAVLNQAIDDLLHADAEKPDGRKRSATRKKQGLSKSLGLTHPEKASPLAITLTNTNTDAGGTLENLVLPARAVTLYLTDPNLAVHLNHDSLMEVYGLTLAEAKVAIMIANGMVPKDIAEHNQVSVLTVRTQLRHVFDKMGVNRQQDIVKILLSGALSPPPPTAAQEPAADLEFSDT</sequence>
<reference evidence="3" key="1">
    <citation type="submission" date="2020-03" db="EMBL/GenBank/DDBJ databases">
        <authorList>
            <person name="Guo F."/>
        </authorList>
    </citation>
    <scope>NUCLEOTIDE SEQUENCE</scope>
    <source>
        <strain evidence="3">JCM 30134</strain>
    </source>
</reference>
<dbReference type="RefSeq" id="WP_167192465.1">
    <property type="nucleotide sequence ID" value="NZ_JAAONZ010000034.1"/>
</dbReference>
<dbReference type="GO" id="GO:0006355">
    <property type="term" value="P:regulation of DNA-templated transcription"/>
    <property type="evidence" value="ECO:0007669"/>
    <property type="project" value="InterPro"/>
</dbReference>
<dbReference type="Proteomes" id="UP000787472">
    <property type="component" value="Unassembled WGS sequence"/>
</dbReference>
<feature type="domain" description="HTH luxR-type" evidence="2">
    <location>
        <begin position="324"/>
        <end position="381"/>
    </location>
</feature>
<dbReference type="EMBL" id="JAAONZ010000034">
    <property type="protein sequence ID" value="NHO68498.1"/>
    <property type="molecule type" value="Genomic_DNA"/>
</dbReference>
<evidence type="ECO:0000313" key="4">
    <source>
        <dbReference type="Proteomes" id="UP000787472"/>
    </source>
</evidence>
<accession>A0A9E5MQK4</accession>
<keyword evidence="4" id="KW-1185">Reference proteome</keyword>
<gene>
    <name evidence="3" type="ORF">G8770_23345</name>
</gene>
<dbReference type="AlphaFoldDB" id="A0A9E5MQK4"/>
<proteinExistence type="predicted"/>
<feature type="region of interest" description="Disordered" evidence="1">
    <location>
        <begin position="245"/>
        <end position="270"/>
    </location>
</feature>
<name>A0A9E5MQK4_9GAMM</name>
<dbReference type="InterPro" id="IPR000792">
    <property type="entry name" value="Tscrpt_reg_LuxR_C"/>
</dbReference>
<comment type="caution">
    <text evidence="3">The sequence shown here is derived from an EMBL/GenBank/DDBJ whole genome shotgun (WGS) entry which is preliminary data.</text>
</comment>
<dbReference type="SMART" id="SM00421">
    <property type="entry name" value="HTH_LUXR"/>
    <property type="match status" value="1"/>
</dbReference>
<protein>
    <submittedName>
        <fullName evidence="3">Helix-turn-helix transcriptional regulator</fullName>
    </submittedName>
</protein>
<evidence type="ECO:0000313" key="3">
    <source>
        <dbReference type="EMBL" id="NHO68498.1"/>
    </source>
</evidence>
<evidence type="ECO:0000259" key="2">
    <source>
        <dbReference type="SMART" id="SM00421"/>
    </source>
</evidence>
<organism evidence="3 4">
    <name type="scientific">Pseudomaricurvus hydrocarbonicus</name>
    <dbReference type="NCBI Taxonomy" id="1470433"/>
    <lineage>
        <taxon>Bacteria</taxon>
        <taxon>Pseudomonadati</taxon>
        <taxon>Pseudomonadota</taxon>
        <taxon>Gammaproteobacteria</taxon>
        <taxon>Cellvibrionales</taxon>
        <taxon>Cellvibrionaceae</taxon>
        <taxon>Pseudomaricurvus</taxon>
    </lineage>
</organism>